<evidence type="ECO:0000313" key="3">
    <source>
        <dbReference type="Proteomes" id="UP000076532"/>
    </source>
</evidence>
<gene>
    <name evidence="2" type="ORF">FIBSPDRAFT_897797</name>
</gene>
<sequence length="112" mass="12819">MSMVFGLIIECCIDKWASGTWSPIKFTVNDYESLYHLHVANLNEFEDYMKEFIMLPKMIRVLHNNGHIHARANPIEDIACTMSLSAFSTVIEKFLNGGQESETETEQEEESA</sequence>
<accession>A0A166BRR7</accession>
<dbReference type="STRING" id="436010.A0A166BRR7"/>
<feature type="domain" description="DUF6532" evidence="1">
    <location>
        <begin position="8"/>
        <end position="45"/>
    </location>
</feature>
<dbReference type="InterPro" id="IPR045341">
    <property type="entry name" value="DUF6532"/>
</dbReference>
<evidence type="ECO:0000313" key="2">
    <source>
        <dbReference type="EMBL" id="KZP12918.1"/>
    </source>
</evidence>
<name>A0A166BRR7_9AGAM</name>
<dbReference type="AlphaFoldDB" id="A0A166BRR7"/>
<proteinExistence type="predicted"/>
<organism evidence="2 3">
    <name type="scientific">Athelia psychrophila</name>
    <dbReference type="NCBI Taxonomy" id="1759441"/>
    <lineage>
        <taxon>Eukaryota</taxon>
        <taxon>Fungi</taxon>
        <taxon>Dikarya</taxon>
        <taxon>Basidiomycota</taxon>
        <taxon>Agaricomycotina</taxon>
        <taxon>Agaricomycetes</taxon>
        <taxon>Agaricomycetidae</taxon>
        <taxon>Atheliales</taxon>
        <taxon>Atheliaceae</taxon>
        <taxon>Athelia</taxon>
    </lineage>
</organism>
<evidence type="ECO:0000259" key="1">
    <source>
        <dbReference type="Pfam" id="PF20149"/>
    </source>
</evidence>
<reference evidence="2 3" key="1">
    <citation type="journal article" date="2016" name="Mol. Biol. Evol.">
        <title>Comparative Genomics of Early-Diverging Mushroom-Forming Fungi Provides Insights into the Origins of Lignocellulose Decay Capabilities.</title>
        <authorList>
            <person name="Nagy L.G."/>
            <person name="Riley R."/>
            <person name="Tritt A."/>
            <person name="Adam C."/>
            <person name="Daum C."/>
            <person name="Floudas D."/>
            <person name="Sun H."/>
            <person name="Yadav J.S."/>
            <person name="Pangilinan J."/>
            <person name="Larsson K.H."/>
            <person name="Matsuura K."/>
            <person name="Barry K."/>
            <person name="Labutti K."/>
            <person name="Kuo R."/>
            <person name="Ohm R.A."/>
            <person name="Bhattacharya S.S."/>
            <person name="Shirouzu T."/>
            <person name="Yoshinaga Y."/>
            <person name="Martin F.M."/>
            <person name="Grigoriev I.V."/>
            <person name="Hibbett D.S."/>
        </authorList>
    </citation>
    <scope>NUCLEOTIDE SEQUENCE [LARGE SCALE GENOMIC DNA]</scope>
    <source>
        <strain evidence="2 3">CBS 109695</strain>
    </source>
</reference>
<dbReference type="Proteomes" id="UP000076532">
    <property type="component" value="Unassembled WGS sequence"/>
</dbReference>
<dbReference type="Pfam" id="PF20149">
    <property type="entry name" value="DUF6532"/>
    <property type="match status" value="1"/>
</dbReference>
<protein>
    <recommendedName>
        <fullName evidence="1">DUF6532 domain-containing protein</fullName>
    </recommendedName>
</protein>
<keyword evidence="3" id="KW-1185">Reference proteome</keyword>
<dbReference type="OrthoDB" id="3268553at2759"/>
<dbReference type="EMBL" id="KV417640">
    <property type="protein sequence ID" value="KZP12918.1"/>
    <property type="molecule type" value="Genomic_DNA"/>
</dbReference>